<evidence type="ECO:0000313" key="8">
    <source>
        <dbReference type="EMBL" id="AZQ64980.1"/>
    </source>
</evidence>
<dbReference type="Proteomes" id="UP000267268">
    <property type="component" value="Chromosome 2"/>
</dbReference>
<dbReference type="Pfam" id="PF00884">
    <property type="entry name" value="Sulfatase"/>
    <property type="match status" value="1"/>
</dbReference>
<dbReference type="GO" id="GO:0046872">
    <property type="term" value="F:metal ion binding"/>
    <property type="evidence" value="ECO:0007669"/>
    <property type="project" value="UniProtKB-KW"/>
</dbReference>
<dbReference type="GO" id="GO:0005737">
    <property type="term" value="C:cytoplasm"/>
    <property type="evidence" value="ECO:0007669"/>
    <property type="project" value="TreeGrafter"/>
</dbReference>
<keyword evidence="3" id="KW-0479">Metal-binding</keyword>
<proteinExistence type="inferred from homology"/>
<feature type="domain" description="Sulfatase N-terminal" evidence="7">
    <location>
        <begin position="35"/>
        <end position="416"/>
    </location>
</feature>
<dbReference type="InterPro" id="IPR000917">
    <property type="entry name" value="Sulfatase_N"/>
</dbReference>
<organism evidence="8 9">
    <name type="scientific">Flammeovirga pectinis</name>
    <dbReference type="NCBI Taxonomy" id="2494373"/>
    <lineage>
        <taxon>Bacteria</taxon>
        <taxon>Pseudomonadati</taxon>
        <taxon>Bacteroidota</taxon>
        <taxon>Cytophagia</taxon>
        <taxon>Cytophagales</taxon>
        <taxon>Flammeovirgaceae</taxon>
        <taxon>Flammeovirga</taxon>
    </lineage>
</organism>
<accession>A0A3Q9FTX3</accession>
<evidence type="ECO:0000256" key="3">
    <source>
        <dbReference type="ARBA" id="ARBA00022723"/>
    </source>
</evidence>
<evidence type="ECO:0000313" key="9">
    <source>
        <dbReference type="Proteomes" id="UP000267268"/>
    </source>
</evidence>
<keyword evidence="4" id="KW-0732">Signal</keyword>
<evidence type="ECO:0000256" key="6">
    <source>
        <dbReference type="ARBA" id="ARBA00022837"/>
    </source>
</evidence>
<dbReference type="GO" id="GO:0004423">
    <property type="term" value="F:iduronate-2-sulfatase activity"/>
    <property type="evidence" value="ECO:0007669"/>
    <property type="project" value="InterPro"/>
</dbReference>
<keyword evidence="6" id="KW-0106">Calcium</keyword>
<evidence type="ECO:0000256" key="4">
    <source>
        <dbReference type="ARBA" id="ARBA00022729"/>
    </source>
</evidence>
<comment type="similarity">
    <text evidence="2">Belongs to the sulfatase family.</text>
</comment>
<reference evidence="8 9" key="1">
    <citation type="submission" date="2018-12" db="EMBL/GenBank/DDBJ databases">
        <title>Flammeovirga pectinis sp. nov., isolated from the gut of the Korean scallop, Patinopecten yessoensis.</title>
        <authorList>
            <person name="Bae J.-W."/>
            <person name="Jeong Y.-S."/>
            <person name="Kang W."/>
        </authorList>
    </citation>
    <scope>NUCLEOTIDE SEQUENCE [LARGE SCALE GENOMIC DNA]</scope>
    <source>
        <strain evidence="8 9">L12M1</strain>
    </source>
</reference>
<dbReference type="OrthoDB" id="9763552at2"/>
<name>A0A3Q9FTX3_9BACT</name>
<dbReference type="EMBL" id="CP034563">
    <property type="protein sequence ID" value="AZQ64980.1"/>
    <property type="molecule type" value="Genomic_DNA"/>
</dbReference>
<dbReference type="InterPro" id="IPR017850">
    <property type="entry name" value="Alkaline_phosphatase_core_sf"/>
</dbReference>
<dbReference type="SUPFAM" id="SSF53649">
    <property type="entry name" value="Alkaline phosphatase-like"/>
    <property type="match status" value="1"/>
</dbReference>
<sequence>MKIQLRKIVLGIFGVVALQALAPKVIAQDKMEQHPNVLFIIVDDLNDFEGKFGGHPQAITPNIDKLADSGVTFVNGQTNVPVCQPARNSLFTGVYPHDSRDFGWTARKKHDVLKHSKTMFQLFAENGYALYGSGKLMHKNDKKLWNEWGVPERINYGPHAFNGNKIIPHPSVPEPFRSINIVDGSFAPLTDIPQFDSTKTDLKPGWGYPKKEFRYVNDEDRDLMPDEQHADWAVKKLKQLEESGSDKPFFMGIGFVKPHTPLYAPQKYFDMYPLETLKLPVIKEGDDEDAFFKENYPMSQMGLKYYKALCDSYEDDKEGLRKVVQAYLACVTFMDDQVGKVIDALDNSKFADNTIVVFTADHGWNFGQKEYLYKNSPWEESARVPFIVRAPKEQVKGMDVTHPVSLIDLYPTFIDICNLKGSTKLDEQAAEIGGHSIRPFLTDKNATWTGPKGALTVMGVGISEPIEGLAVSVNKQALWHIEVRKPLSPEYVMQQTYSYRTARFRYILYKNGKEELYDHKKDKHEWKNVADKKSYASTKADLKLQMMEIINANSVN</sequence>
<dbReference type="InterPro" id="IPR035874">
    <property type="entry name" value="IDS"/>
</dbReference>
<keyword evidence="9" id="KW-1185">Reference proteome</keyword>
<evidence type="ECO:0000256" key="1">
    <source>
        <dbReference type="ARBA" id="ARBA00001913"/>
    </source>
</evidence>
<keyword evidence="5" id="KW-0378">Hydrolase</keyword>
<gene>
    <name evidence="8" type="ORF">EI427_22425</name>
</gene>
<evidence type="ECO:0000259" key="7">
    <source>
        <dbReference type="Pfam" id="PF00884"/>
    </source>
</evidence>
<evidence type="ECO:0000256" key="2">
    <source>
        <dbReference type="ARBA" id="ARBA00008779"/>
    </source>
</evidence>
<protein>
    <submittedName>
        <fullName evidence="8">DUF4976 domain-containing protein</fullName>
    </submittedName>
</protein>
<dbReference type="PANTHER" id="PTHR45953:SF1">
    <property type="entry name" value="IDURONATE 2-SULFATASE"/>
    <property type="match status" value="1"/>
</dbReference>
<dbReference type="Gene3D" id="3.40.720.10">
    <property type="entry name" value="Alkaline Phosphatase, subunit A"/>
    <property type="match status" value="1"/>
</dbReference>
<dbReference type="RefSeq" id="WP_126619240.1">
    <property type="nucleotide sequence ID" value="NZ_CP034563.1"/>
</dbReference>
<evidence type="ECO:0000256" key="5">
    <source>
        <dbReference type="ARBA" id="ARBA00022801"/>
    </source>
</evidence>
<dbReference type="PANTHER" id="PTHR45953">
    <property type="entry name" value="IDURONATE 2-SULFATASE"/>
    <property type="match status" value="1"/>
</dbReference>
<dbReference type="CDD" id="cd16030">
    <property type="entry name" value="iduronate-2-sulfatase"/>
    <property type="match status" value="1"/>
</dbReference>
<dbReference type="AlphaFoldDB" id="A0A3Q9FTX3"/>
<dbReference type="KEGG" id="fll:EI427_22425"/>
<comment type="cofactor">
    <cofactor evidence="1">
        <name>Ca(2+)</name>
        <dbReference type="ChEBI" id="CHEBI:29108"/>
    </cofactor>
</comment>